<keyword evidence="5 6" id="KW-0009">Actin-binding</keyword>
<dbReference type="SUPFAM" id="SSF52540">
    <property type="entry name" value="P-loop containing nucleoside triphosphate hydrolases"/>
    <property type="match status" value="1"/>
</dbReference>
<keyword evidence="1" id="KW-0547">Nucleotide-binding</keyword>
<dbReference type="AlphaFoldDB" id="A0A7J9AR67"/>
<protein>
    <recommendedName>
        <fullName evidence="7">Myosin motor domain-containing protein</fullName>
    </recommendedName>
</protein>
<dbReference type="GO" id="GO:0007015">
    <property type="term" value="P:actin filament organization"/>
    <property type="evidence" value="ECO:0007669"/>
    <property type="project" value="TreeGrafter"/>
</dbReference>
<evidence type="ECO:0000313" key="9">
    <source>
        <dbReference type="Proteomes" id="UP000593574"/>
    </source>
</evidence>
<dbReference type="GO" id="GO:0000146">
    <property type="term" value="F:microfilament motor activity"/>
    <property type="evidence" value="ECO:0007669"/>
    <property type="project" value="TreeGrafter"/>
</dbReference>
<reference evidence="8 9" key="1">
    <citation type="journal article" date="2019" name="Genome Biol. Evol.">
        <title>Insights into the evolution of the New World diploid cottons (Gossypium, subgenus Houzingenia) based on genome sequencing.</title>
        <authorList>
            <person name="Grover C.E."/>
            <person name="Arick M.A. 2nd"/>
            <person name="Thrash A."/>
            <person name="Conover J.L."/>
            <person name="Sanders W.S."/>
            <person name="Peterson D.G."/>
            <person name="Frelichowski J.E."/>
            <person name="Scheffler J.A."/>
            <person name="Scheffler B.E."/>
            <person name="Wendel J.F."/>
        </authorList>
    </citation>
    <scope>NUCLEOTIDE SEQUENCE [LARGE SCALE GENOMIC DNA]</scope>
    <source>
        <strain evidence="8">4</strain>
        <tissue evidence="8">Leaf</tissue>
    </source>
</reference>
<dbReference type="InterPro" id="IPR027417">
    <property type="entry name" value="P-loop_NTPase"/>
</dbReference>
<dbReference type="GO" id="GO:0051015">
    <property type="term" value="F:actin filament binding"/>
    <property type="evidence" value="ECO:0007669"/>
    <property type="project" value="TreeGrafter"/>
</dbReference>
<comment type="caution">
    <text evidence="8">The sequence shown here is derived from an EMBL/GenBank/DDBJ whole genome shotgun (WGS) entry which is preliminary data.</text>
</comment>
<dbReference type="GO" id="GO:0016459">
    <property type="term" value="C:myosin complex"/>
    <property type="evidence" value="ECO:0007669"/>
    <property type="project" value="UniProtKB-KW"/>
</dbReference>
<evidence type="ECO:0000256" key="3">
    <source>
        <dbReference type="ARBA" id="ARBA00023123"/>
    </source>
</evidence>
<evidence type="ECO:0000256" key="5">
    <source>
        <dbReference type="ARBA" id="ARBA00023203"/>
    </source>
</evidence>
<organism evidence="8 9">
    <name type="scientific">Gossypium laxum</name>
    <dbReference type="NCBI Taxonomy" id="34288"/>
    <lineage>
        <taxon>Eukaryota</taxon>
        <taxon>Viridiplantae</taxon>
        <taxon>Streptophyta</taxon>
        <taxon>Embryophyta</taxon>
        <taxon>Tracheophyta</taxon>
        <taxon>Spermatophyta</taxon>
        <taxon>Magnoliopsida</taxon>
        <taxon>eudicotyledons</taxon>
        <taxon>Gunneridae</taxon>
        <taxon>Pentapetalae</taxon>
        <taxon>rosids</taxon>
        <taxon>malvids</taxon>
        <taxon>Malvales</taxon>
        <taxon>Malvaceae</taxon>
        <taxon>Malvoideae</taxon>
        <taxon>Gossypium</taxon>
    </lineage>
</organism>
<dbReference type="InterPro" id="IPR001609">
    <property type="entry name" value="Myosin_head_motor_dom-like"/>
</dbReference>
<keyword evidence="2" id="KW-0067">ATP-binding</keyword>
<accession>A0A7J9AR67</accession>
<evidence type="ECO:0000256" key="4">
    <source>
        <dbReference type="ARBA" id="ARBA00023175"/>
    </source>
</evidence>
<evidence type="ECO:0000256" key="1">
    <source>
        <dbReference type="ARBA" id="ARBA00022741"/>
    </source>
</evidence>
<evidence type="ECO:0000259" key="7">
    <source>
        <dbReference type="PROSITE" id="PS51456"/>
    </source>
</evidence>
<dbReference type="Gene3D" id="3.40.850.10">
    <property type="entry name" value="Kinesin motor domain"/>
    <property type="match status" value="1"/>
</dbReference>
<dbReference type="InterPro" id="IPR036961">
    <property type="entry name" value="Kinesin_motor_dom_sf"/>
</dbReference>
<dbReference type="PANTHER" id="PTHR13140">
    <property type="entry name" value="MYOSIN"/>
    <property type="match status" value="1"/>
</dbReference>
<dbReference type="PANTHER" id="PTHR13140:SF836">
    <property type="entry name" value="MYOSIN-6"/>
    <property type="match status" value="1"/>
</dbReference>
<dbReference type="GO" id="GO:0016020">
    <property type="term" value="C:membrane"/>
    <property type="evidence" value="ECO:0007669"/>
    <property type="project" value="TreeGrafter"/>
</dbReference>
<comment type="caution">
    <text evidence="6">Lacks conserved residue(s) required for the propagation of feature annotation.</text>
</comment>
<dbReference type="EMBL" id="JABEZV010000012">
    <property type="protein sequence ID" value="MBA0726503.1"/>
    <property type="molecule type" value="Genomic_DNA"/>
</dbReference>
<sequence>MEGEEESSLAVDALSQRSSLLKTLSAHGKDFEEVRDQHKTNSYFSPKEFEILKACNKLWKEPLPQISMNQKSCGVGKTEHTKIRYLAYVGGRVKNAEEQGVVQKILESNPVLEIFGNAKTVRDNSSRFGKLIKIQFDQRGECGVAILHLGYIELAKGQETDAFEPKDDKSWVHLKGAV</sequence>
<keyword evidence="9" id="KW-1185">Reference proteome</keyword>
<keyword evidence="3 6" id="KW-0518">Myosin</keyword>
<keyword evidence="4" id="KW-0505">Motor protein</keyword>
<name>A0A7J9AR67_9ROSI</name>
<evidence type="ECO:0000256" key="2">
    <source>
        <dbReference type="ARBA" id="ARBA00022840"/>
    </source>
</evidence>
<evidence type="ECO:0000313" key="8">
    <source>
        <dbReference type="EMBL" id="MBA0726503.1"/>
    </source>
</evidence>
<feature type="domain" description="Myosin motor" evidence="7">
    <location>
        <begin position="1"/>
        <end position="178"/>
    </location>
</feature>
<dbReference type="GO" id="GO:0005524">
    <property type="term" value="F:ATP binding"/>
    <property type="evidence" value="ECO:0007669"/>
    <property type="project" value="UniProtKB-KW"/>
</dbReference>
<proteinExistence type="inferred from homology"/>
<gene>
    <name evidence="8" type="ORF">Golax_002327</name>
</gene>
<evidence type="ECO:0000256" key="6">
    <source>
        <dbReference type="PROSITE-ProRule" id="PRU00782"/>
    </source>
</evidence>
<comment type="similarity">
    <text evidence="6">Belongs to the TRAFAC class myosin-kinesin ATPase superfamily. Myosin family.</text>
</comment>
<dbReference type="Proteomes" id="UP000593574">
    <property type="component" value="Unassembled WGS sequence"/>
</dbReference>
<dbReference type="PROSITE" id="PS51456">
    <property type="entry name" value="MYOSIN_MOTOR"/>
    <property type="match status" value="1"/>
</dbReference>
<dbReference type="Pfam" id="PF00063">
    <property type="entry name" value="Myosin_head"/>
    <property type="match status" value="1"/>
</dbReference>
<dbReference type="GO" id="GO:0005737">
    <property type="term" value="C:cytoplasm"/>
    <property type="evidence" value="ECO:0007669"/>
    <property type="project" value="TreeGrafter"/>
</dbReference>